<name>A0A7D9KBU3_PARCT</name>
<accession>A0A7D9KBU3</accession>
<dbReference type="EMBL" id="CACRXK020032071">
    <property type="protein sequence ID" value="CAB4043313.1"/>
    <property type="molecule type" value="Genomic_DNA"/>
</dbReference>
<comment type="caution">
    <text evidence="1">The sequence shown here is derived from an EMBL/GenBank/DDBJ whole genome shotgun (WGS) entry which is preliminary data.</text>
</comment>
<evidence type="ECO:0000313" key="1">
    <source>
        <dbReference type="EMBL" id="CAB4043313.1"/>
    </source>
</evidence>
<dbReference type="Proteomes" id="UP001152795">
    <property type="component" value="Unassembled WGS sequence"/>
</dbReference>
<keyword evidence="2" id="KW-1185">Reference proteome</keyword>
<proteinExistence type="predicted"/>
<organism evidence="1 2">
    <name type="scientific">Paramuricea clavata</name>
    <name type="common">Red gorgonian</name>
    <name type="synonym">Violescent sea-whip</name>
    <dbReference type="NCBI Taxonomy" id="317549"/>
    <lineage>
        <taxon>Eukaryota</taxon>
        <taxon>Metazoa</taxon>
        <taxon>Cnidaria</taxon>
        <taxon>Anthozoa</taxon>
        <taxon>Octocorallia</taxon>
        <taxon>Malacalcyonacea</taxon>
        <taxon>Plexauridae</taxon>
        <taxon>Paramuricea</taxon>
    </lineage>
</organism>
<dbReference type="AlphaFoldDB" id="A0A7D9KBU3"/>
<reference evidence="1" key="1">
    <citation type="submission" date="2020-04" db="EMBL/GenBank/DDBJ databases">
        <authorList>
            <person name="Alioto T."/>
            <person name="Alioto T."/>
            <person name="Gomez Garrido J."/>
        </authorList>
    </citation>
    <scope>NUCLEOTIDE SEQUENCE</scope>
    <source>
        <strain evidence="1">A484AB</strain>
    </source>
</reference>
<feature type="non-terminal residue" evidence="1">
    <location>
        <position position="1"/>
    </location>
</feature>
<protein>
    <submittedName>
        <fullName evidence="1">Uncharacterized protein</fullName>
    </submittedName>
</protein>
<gene>
    <name evidence="1" type="ORF">PACLA_8A027617</name>
</gene>
<sequence length="120" mass="13381">FTSEMCEDTKFEDAEINFTDRKGSKEVTTRFWSAGKTDAIIMGVNATPSGPPIGIVVFLIVPENITLGEIVNFTLKGLKFAINLGQPDDFAESWMFSIPPYGMGNLFRIRWKDRSVMPIG</sequence>
<evidence type="ECO:0000313" key="2">
    <source>
        <dbReference type="Proteomes" id="UP001152795"/>
    </source>
</evidence>